<organism evidence="10 11">
    <name type="scientific">Ridgeia piscesae</name>
    <name type="common">Tubeworm</name>
    <dbReference type="NCBI Taxonomy" id="27915"/>
    <lineage>
        <taxon>Eukaryota</taxon>
        <taxon>Metazoa</taxon>
        <taxon>Spiralia</taxon>
        <taxon>Lophotrochozoa</taxon>
        <taxon>Annelida</taxon>
        <taxon>Polychaeta</taxon>
        <taxon>Sedentaria</taxon>
        <taxon>Canalipalpata</taxon>
        <taxon>Sabellida</taxon>
        <taxon>Siboglinidae</taxon>
        <taxon>Ridgeia</taxon>
    </lineage>
</organism>
<dbReference type="InterPro" id="IPR008921">
    <property type="entry name" value="DNA_pol3_clamp-load_cplx_C"/>
</dbReference>
<gene>
    <name evidence="10" type="ORF">NP493_47g06068</name>
</gene>
<dbReference type="Pfam" id="PF00004">
    <property type="entry name" value="AAA"/>
    <property type="match status" value="1"/>
</dbReference>
<evidence type="ECO:0000313" key="10">
    <source>
        <dbReference type="EMBL" id="KAK2191730.1"/>
    </source>
</evidence>
<dbReference type="FunFam" id="3.40.50.300:FF:000107">
    <property type="entry name" value="Replication factor C subunit 4"/>
    <property type="match status" value="1"/>
</dbReference>
<comment type="similarity">
    <text evidence="2">Belongs to the activator 1 small subunits family.</text>
</comment>
<dbReference type="AlphaFoldDB" id="A0AAD9PBS7"/>
<evidence type="ECO:0000256" key="6">
    <source>
        <dbReference type="ARBA" id="ARBA00023242"/>
    </source>
</evidence>
<dbReference type="InterPro" id="IPR047854">
    <property type="entry name" value="RFC_lid"/>
</dbReference>
<keyword evidence="4" id="KW-0547">Nucleotide-binding</keyword>
<comment type="subcellular location">
    <subcellularLocation>
        <location evidence="1">Nucleus</location>
    </subcellularLocation>
</comment>
<keyword evidence="3" id="KW-0235">DNA replication</keyword>
<dbReference type="InterPro" id="IPR003593">
    <property type="entry name" value="AAA+_ATPase"/>
</dbReference>
<dbReference type="CDD" id="cd18140">
    <property type="entry name" value="HLD_clamp_RFC"/>
    <property type="match status" value="1"/>
</dbReference>
<dbReference type="InterPro" id="IPR050238">
    <property type="entry name" value="DNA_Rep/Repair_Clamp_Loader"/>
</dbReference>
<evidence type="ECO:0000256" key="7">
    <source>
        <dbReference type="ARBA" id="ARBA00040745"/>
    </source>
</evidence>
<dbReference type="FunFam" id="1.20.272.10:FF:000006">
    <property type="entry name" value="Replication factor C subunit 2"/>
    <property type="match status" value="1"/>
</dbReference>
<dbReference type="SUPFAM" id="SSF48019">
    <property type="entry name" value="post-AAA+ oligomerization domain-like"/>
    <property type="match status" value="1"/>
</dbReference>
<dbReference type="NCBIfam" id="NF001679">
    <property type="entry name" value="PRK00440.1"/>
    <property type="match status" value="1"/>
</dbReference>
<dbReference type="GO" id="GO:0005524">
    <property type="term" value="F:ATP binding"/>
    <property type="evidence" value="ECO:0007669"/>
    <property type="project" value="UniProtKB-KW"/>
</dbReference>
<dbReference type="Gene3D" id="1.20.272.10">
    <property type="match status" value="1"/>
</dbReference>
<feature type="region of interest" description="Disordered" evidence="8">
    <location>
        <begin position="1"/>
        <end position="36"/>
    </location>
</feature>
<dbReference type="GO" id="GO:0016887">
    <property type="term" value="F:ATP hydrolysis activity"/>
    <property type="evidence" value="ECO:0007669"/>
    <property type="project" value="InterPro"/>
</dbReference>
<keyword evidence="6" id="KW-0539">Nucleus</keyword>
<dbReference type="EMBL" id="JAODUO010000047">
    <property type="protein sequence ID" value="KAK2191730.1"/>
    <property type="molecule type" value="Genomic_DNA"/>
</dbReference>
<evidence type="ECO:0000313" key="11">
    <source>
        <dbReference type="Proteomes" id="UP001209878"/>
    </source>
</evidence>
<dbReference type="Pfam" id="PF08542">
    <property type="entry name" value="Rep_fac_C"/>
    <property type="match status" value="1"/>
</dbReference>
<dbReference type="GO" id="GO:0003677">
    <property type="term" value="F:DNA binding"/>
    <property type="evidence" value="ECO:0007669"/>
    <property type="project" value="InterPro"/>
</dbReference>
<dbReference type="Gene3D" id="1.10.8.60">
    <property type="match status" value="1"/>
</dbReference>
<dbReference type="InterPro" id="IPR003959">
    <property type="entry name" value="ATPase_AAA_core"/>
</dbReference>
<dbReference type="Proteomes" id="UP001209878">
    <property type="component" value="Unassembled WGS sequence"/>
</dbReference>
<dbReference type="InterPro" id="IPR013748">
    <property type="entry name" value="Rep_factorC_C"/>
</dbReference>
<evidence type="ECO:0000256" key="1">
    <source>
        <dbReference type="ARBA" id="ARBA00004123"/>
    </source>
</evidence>
<sequence>MTDTEPMDVDLEGTSSKTDKETPTPQTQTKKSGKRTGYELPWVEKYRPVKLEDMVGNEETISRLAVFAKEGNVPNLIIAGPPGTGKTTSILCIARALLGSSYREAVLELNASNDRGIDVVRNKIKMFAQQKVTLPKGRHKIVILDEADSMTSGAQQALRRTMEIYSKTTRFALACNASDKIIEPIQSRCAVLRYSKLIDSQVLERLLAVCEKEEVMHTDEGIEAIIFTAQGDMRQALNNLQSTFQGFGMVNGENVFKVCDEPHPILVKEMLQHCVNADIDAAYKIMAHLWKLGYSPDDIISIVFRVCKTHSMPEYIKLEFIKEIGYTHMRIVEGVQSLLQLSGLLARLCRKSAAPSSIQH</sequence>
<feature type="domain" description="AAA+ ATPase" evidence="9">
    <location>
        <begin position="72"/>
        <end position="204"/>
    </location>
</feature>
<keyword evidence="11" id="KW-1185">Reference proteome</keyword>
<feature type="compositionally biased region" description="Acidic residues" evidence="8">
    <location>
        <begin position="1"/>
        <end position="11"/>
    </location>
</feature>
<evidence type="ECO:0000256" key="5">
    <source>
        <dbReference type="ARBA" id="ARBA00022840"/>
    </source>
</evidence>
<comment type="caution">
    <text evidence="10">The sequence shown here is derived from an EMBL/GenBank/DDBJ whole genome shotgun (WGS) entry which is preliminary data.</text>
</comment>
<dbReference type="CDD" id="cd00009">
    <property type="entry name" value="AAA"/>
    <property type="match status" value="1"/>
</dbReference>
<accession>A0AAD9PBS7</accession>
<dbReference type="GO" id="GO:0005634">
    <property type="term" value="C:nucleus"/>
    <property type="evidence" value="ECO:0007669"/>
    <property type="project" value="UniProtKB-SubCell"/>
</dbReference>
<evidence type="ECO:0000256" key="8">
    <source>
        <dbReference type="SAM" id="MobiDB-lite"/>
    </source>
</evidence>
<proteinExistence type="inferred from homology"/>
<dbReference type="SUPFAM" id="SSF52540">
    <property type="entry name" value="P-loop containing nucleoside triphosphate hydrolases"/>
    <property type="match status" value="1"/>
</dbReference>
<evidence type="ECO:0000259" key="9">
    <source>
        <dbReference type="SMART" id="SM00382"/>
    </source>
</evidence>
<keyword evidence="5" id="KW-0067">ATP-binding</keyword>
<reference evidence="10" key="1">
    <citation type="journal article" date="2023" name="Mol. Biol. Evol.">
        <title>Third-Generation Sequencing Reveals the Adaptive Role of the Epigenome in Three Deep-Sea Polychaetes.</title>
        <authorList>
            <person name="Perez M."/>
            <person name="Aroh O."/>
            <person name="Sun Y."/>
            <person name="Lan Y."/>
            <person name="Juniper S.K."/>
            <person name="Young C.R."/>
            <person name="Angers B."/>
            <person name="Qian P.Y."/>
        </authorList>
    </citation>
    <scope>NUCLEOTIDE SEQUENCE</scope>
    <source>
        <strain evidence="10">R07B-5</strain>
    </source>
</reference>
<evidence type="ECO:0000256" key="3">
    <source>
        <dbReference type="ARBA" id="ARBA00022705"/>
    </source>
</evidence>
<name>A0AAD9PBS7_RIDPI</name>
<dbReference type="PANTHER" id="PTHR11669:SF5">
    <property type="entry name" value="REPLICATION FACTOR C SUBUNIT 2"/>
    <property type="match status" value="1"/>
</dbReference>
<dbReference type="InterPro" id="IPR027417">
    <property type="entry name" value="P-loop_NTPase"/>
</dbReference>
<protein>
    <recommendedName>
        <fullName evidence="7">Replication factor C subunit 2</fullName>
    </recommendedName>
</protein>
<evidence type="ECO:0000256" key="4">
    <source>
        <dbReference type="ARBA" id="ARBA00022741"/>
    </source>
</evidence>
<dbReference type="PANTHER" id="PTHR11669">
    <property type="entry name" value="REPLICATION FACTOR C / DNA POLYMERASE III GAMMA-TAU SUBUNIT"/>
    <property type="match status" value="1"/>
</dbReference>
<dbReference type="GO" id="GO:0003689">
    <property type="term" value="F:DNA clamp loader activity"/>
    <property type="evidence" value="ECO:0007669"/>
    <property type="project" value="TreeGrafter"/>
</dbReference>
<dbReference type="Gene3D" id="3.40.50.300">
    <property type="entry name" value="P-loop containing nucleotide triphosphate hydrolases"/>
    <property type="match status" value="1"/>
</dbReference>
<dbReference type="FunFam" id="1.10.8.60:FF:000012">
    <property type="entry name" value="Replication factor C subunit 4"/>
    <property type="match status" value="1"/>
</dbReference>
<dbReference type="GO" id="GO:0006281">
    <property type="term" value="P:DNA repair"/>
    <property type="evidence" value="ECO:0007669"/>
    <property type="project" value="TreeGrafter"/>
</dbReference>
<dbReference type="SMART" id="SM00382">
    <property type="entry name" value="AAA"/>
    <property type="match status" value="1"/>
</dbReference>
<evidence type="ECO:0000256" key="2">
    <source>
        <dbReference type="ARBA" id="ARBA00005378"/>
    </source>
</evidence>
<dbReference type="GO" id="GO:0005663">
    <property type="term" value="C:DNA replication factor C complex"/>
    <property type="evidence" value="ECO:0007669"/>
    <property type="project" value="TreeGrafter"/>
</dbReference>
<dbReference type="GO" id="GO:0006261">
    <property type="term" value="P:DNA-templated DNA replication"/>
    <property type="evidence" value="ECO:0007669"/>
    <property type="project" value="TreeGrafter"/>
</dbReference>